<gene>
    <name evidence="2" type="ORF">FWILDA_LOCUS13826</name>
</gene>
<feature type="compositionally biased region" description="Basic residues" evidence="1">
    <location>
        <begin position="690"/>
        <end position="712"/>
    </location>
</feature>
<sequence>MYTRLFLLHGDHQVLPGSSTRKVACLVGQLDVLWTEWMLAGGPQPCLIIQHKRVPSCNVRDCLRTSCVSTYIMWLINLYPDEGYQMNKLDKFVLDARFCRPHTGINKFFSNTSLRWWSDIEKFTRLIYASDPTVTAQQVFSQYVQSLIDIATIKNIDPGVVQHTHNLHGNIIKTEYLKIIGDTLMDKIHEDAKQRKKKTITTRKNFQGAKSNDVENRRTAVYGDSYDLNYEINNFFQSSSERPSPNLFSKRDHCSKCHMEINISGPMRFCPYCGSKVASSNVIEFEEFESDDEEPVESDADENKDDEDPPKINKLAFREAHHAIPDNAKMHLKSGKIVEDVLFDFAKDMEHEHHAHSYIINYDDEDVKALFTKTEWDELTEDRIRIPAVPREIGEELVRYGKQKTLSELRNSVLTSYLQDGTIYDINKHYDKEWIQMAVRTLVNLYENIDAPLIRNQYENWFTVAFFGTCIDLCMRDIQLCTDIKRTDAPSLSSANRKNRGRSGNTKTRKLTGRKIDGIVYIVDRNLEVGAIEAARSFLGVSDQKYLLETFKMPKTLRDMYADLVRTANYDEQKANNLQVFGILHLGLWIQFTRLYRAGGSICIFKKDVVSHHVYSKFSEDGIKSFVKFMAAVYQHKLIIRDNLRTLNIRNANIESGDDDDLLNDILEVGNYSSTSQSSIECFADSWPTPRKKKRPKSEKSKKKSAIKKRRL</sequence>
<comment type="caution">
    <text evidence="2">The sequence shown here is derived from an EMBL/GenBank/DDBJ whole genome shotgun (WGS) entry which is preliminary data.</text>
</comment>
<feature type="compositionally biased region" description="Acidic residues" evidence="1">
    <location>
        <begin position="286"/>
        <end position="308"/>
    </location>
</feature>
<feature type="compositionally biased region" description="Basic residues" evidence="1">
    <location>
        <begin position="497"/>
        <end position="509"/>
    </location>
</feature>
<evidence type="ECO:0000313" key="2">
    <source>
        <dbReference type="EMBL" id="CAI2188929.1"/>
    </source>
</evidence>
<dbReference type="OrthoDB" id="2441193at2759"/>
<proteinExistence type="predicted"/>
<organism evidence="2 3">
    <name type="scientific">Funneliformis geosporum</name>
    <dbReference type="NCBI Taxonomy" id="1117311"/>
    <lineage>
        <taxon>Eukaryota</taxon>
        <taxon>Fungi</taxon>
        <taxon>Fungi incertae sedis</taxon>
        <taxon>Mucoromycota</taxon>
        <taxon>Glomeromycotina</taxon>
        <taxon>Glomeromycetes</taxon>
        <taxon>Glomerales</taxon>
        <taxon>Glomeraceae</taxon>
        <taxon>Funneliformis</taxon>
    </lineage>
</organism>
<feature type="region of interest" description="Disordered" evidence="1">
    <location>
        <begin position="675"/>
        <end position="712"/>
    </location>
</feature>
<feature type="region of interest" description="Disordered" evidence="1">
    <location>
        <begin position="490"/>
        <end position="509"/>
    </location>
</feature>
<keyword evidence="3" id="KW-1185">Reference proteome</keyword>
<name>A0A9W4T1L4_9GLOM</name>
<evidence type="ECO:0000256" key="1">
    <source>
        <dbReference type="SAM" id="MobiDB-lite"/>
    </source>
</evidence>
<protein>
    <submittedName>
        <fullName evidence="2">17596_t:CDS:1</fullName>
    </submittedName>
</protein>
<accession>A0A9W4T1L4</accession>
<evidence type="ECO:0000313" key="3">
    <source>
        <dbReference type="Proteomes" id="UP001153678"/>
    </source>
</evidence>
<dbReference type="AlphaFoldDB" id="A0A9W4T1L4"/>
<feature type="region of interest" description="Disordered" evidence="1">
    <location>
        <begin position="286"/>
        <end position="311"/>
    </location>
</feature>
<reference evidence="2" key="1">
    <citation type="submission" date="2022-08" db="EMBL/GenBank/DDBJ databases">
        <authorList>
            <person name="Kallberg Y."/>
            <person name="Tangrot J."/>
            <person name="Rosling A."/>
        </authorList>
    </citation>
    <scope>NUCLEOTIDE SEQUENCE</scope>
    <source>
        <strain evidence="2">Wild A</strain>
    </source>
</reference>
<dbReference type="Proteomes" id="UP001153678">
    <property type="component" value="Unassembled WGS sequence"/>
</dbReference>
<dbReference type="EMBL" id="CAMKVN010005484">
    <property type="protein sequence ID" value="CAI2188929.1"/>
    <property type="molecule type" value="Genomic_DNA"/>
</dbReference>